<dbReference type="AlphaFoldDB" id="S7Q4P1"/>
<proteinExistence type="predicted"/>
<dbReference type="EMBL" id="KB469303">
    <property type="protein sequence ID" value="EPQ54472.1"/>
    <property type="molecule type" value="Genomic_DNA"/>
</dbReference>
<dbReference type="OrthoDB" id="3830579at2759"/>
<dbReference type="SUPFAM" id="SSF54909">
    <property type="entry name" value="Dimeric alpha+beta barrel"/>
    <property type="match status" value="1"/>
</dbReference>
<evidence type="ECO:0000313" key="2">
    <source>
        <dbReference type="Proteomes" id="UP000030669"/>
    </source>
</evidence>
<dbReference type="OMA" id="NAPATEF"/>
<dbReference type="Proteomes" id="UP000030669">
    <property type="component" value="Unassembled WGS sequence"/>
</dbReference>
<sequence length="208" mass="22722">MSKPVVEFVYFTASDAYKADDSLIDSAVSAVVRAPGSQNLFRGIQTEDGATLYIAVAWDSITSHENLIKNEAEYTPLVSVLQRAIAPSAAMAMLHAEFNDHAAAVRALADPATELAFFTLKSPDEAAVLPAKMAALEKELEHAPGRRSYTWGKVVEKEDQILLIIGWDSVEAHWDALKVDKPFADAVASAKESVNIDLVHVHFQEFKP</sequence>
<dbReference type="eggNOG" id="ENOG502SCZF">
    <property type="taxonomic scope" value="Eukaryota"/>
</dbReference>
<protein>
    <recommendedName>
        <fullName evidence="3">ABM domain-containing protein</fullName>
    </recommendedName>
</protein>
<dbReference type="KEGG" id="gtr:GLOTRDRAFT_121619"/>
<evidence type="ECO:0000313" key="1">
    <source>
        <dbReference type="EMBL" id="EPQ54472.1"/>
    </source>
</evidence>
<accession>S7Q4P1</accession>
<evidence type="ECO:0008006" key="3">
    <source>
        <dbReference type="Google" id="ProtNLM"/>
    </source>
</evidence>
<dbReference type="RefSeq" id="XP_007866778.1">
    <property type="nucleotide sequence ID" value="XM_007868587.1"/>
</dbReference>
<keyword evidence="2" id="KW-1185">Reference proteome</keyword>
<gene>
    <name evidence="1" type="ORF">GLOTRDRAFT_121619</name>
</gene>
<reference evidence="1 2" key="1">
    <citation type="journal article" date="2012" name="Science">
        <title>The Paleozoic origin of enzymatic lignin decomposition reconstructed from 31 fungal genomes.</title>
        <authorList>
            <person name="Floudas D."/>
            <person name="Binder M."/>
            <person name="Riley R."/>
            <person name="Barry K."/>
            <person name="Blanchette R.A."/>
            <person name="Henrissat B."/>
            <person name="Martinez A.T."/>
            <person name="Otillar R."/>
            <person name="Spatafora J.W."/>
            <person name="Yadav J.S."/>
            <person name="Aerts A."/>
            <person name="Benoit I."/>
            <person name="Boyd A."/>
            <person name="Carlson A."/>
            <person name="Copeland A."/>
            <person name="Coutinho P.M."/>
            <person name="de Vries R.P."/>
            <person name="Ferreira P."/>
            <person name="Findley K."/>
            <person name="Foster B."/>
            <person name="Gaskell J."/>
            <person name="Glotzer D."/>
            <person name="Gorecki P."/>
            <person name="Heitman J."/>
            <person name="Hesse C."/>
            <person name="Hori C."/>
            <person name="Igarashi K."/>
            <person name="Jurgens J.A."/>
            <person name="Kallen N."/>
            <person name="Kersten P."/>
            <person name="Kohler A."/>
            <person name="Kuees U."/>
            <person name="Kumar T.K.A."/>
            <person name="Kuo A."/>
            <person name="LaButti K."/>
            <person name="Larrondo L.F."/>
            <person name="Lindquist E."/>
            <person name="Ling A."/>
            <person name="Lombard V."/>
            <person name="Lucas S."/>
            <person name="Lundell T."/>
            <person name="Martin R."/>
            <person name="McLaughlin D.J."/>
            <person name="Morgenstern I."/>
            <person name="Morin E."/>
            <person name="Murat C."/>
            <person name="Nagy L.G."/>
            <person name="Nolan M."/>
            <person name="Ohm R.A."/>
            <person name="Patyshakuliyeva A."/>
            <person name="Rokas A."/>
            <person name="Ruiz-Duenas F.J."/>
            <person name="Sabat G."/>
            <person name="Salamov A."/>
            <person name="Samejima M."/>
            <person name="Schmutz J."/>
            <person name="Slot J.C."/>
            <person name="St John F."/>
            <person name="Stenlid J."/>
            <person name="Sun H."/>
            <person name="Sun S."/>
            <person name="Syed K."/>
            <person name="Tsang A."/>
            <person name="Wiebenga A."/>
            <person name="Young D."/>
            <person name="Pisabarro A."/>
            <person name="Eastwood D.C."/>
            <person name="Martin F."/>
            <person name="Cullen D."/>
            <person name="Grigoriev I.V."/>
            <person name="Hibbett D.S."/>
        </authorList>
    </citation>
    <scope>NUCLEOTIDE SEQUENCE [LARGE SCALE GENOMIC DNA]</scope>
    <source>
        <strain evidence="1 2">ATCC 11539</strain>
    </source>
</reference>
<organism evidence="1 2">
    <name type="scientific">Gloeophyllum trabeum (strain ATCC 11539 / FP-39264 / Madison 617)</name>
    <name type="common">Brown rot fungus</name>
    <dbReference type="NCBI Taxonomy" id="670483"/>
    <lineage>
        <taxon>Eukaryota</taxon>
        <taxon>Fungi</taxon>
        <taxon>Dikarya</taxon>
        <taxon>Basidiomycota</taxon>
        <taxon>Agaricomycotina</taxon>
        <taxon>Agaricomycetes</taxon>
        <taxon>Gloeophyllales</taxon>
        <taxon>Gloeophyllaceae</taxon>
        <taxon>Gloeophyllum</taxon>
    </lineage>
</organism>
<dbReference type="Gene3D" id="3.30.70.100">
    <property type="match status" value="2"/>
</dbReference>
<dbReference type="HOGENOM" id="CLU_081631_3_2_1"/>
<dbReference type="GeneID" id="19300764"/>
<dbReference type="InterPro" id="IPR011008">
    <property type="entry name" value="Dimeric_a/b-barrel"/>
</dbReference>
<name>S7Q4P1_GLOTA</name>